<dbReference type="EMBL" id="JACHJP010000007">
    <property type="protein sequence ID" value="MBB4918725.1"/>
    <property type="molecule type" value="Genomic_DNA"/>
</dbReference>
<name>A0A7W7QS15_9ACTN</name>
<dbReference type="Proteomes" id="UP000552644">
    <property type="component" value="Unassembled WGS sequence"/>
</dbReference>
<evidence type="ECO:0000313" key="2">
    <source>
        <dbReference type="EMBL" id="MBB4918725.1"/>
    </source>
</evidence>
<keyword evidence="3" id="KW-1185">Reference proteome</keyword>
<dbReference type="InterPro" id="IPR050789">
    <property type="entry name" value="Diverse_Enzym_Activities"/>
</dbReference>
<organism evidence="2 3">
    <name type="scientific">Streptosporangium saharense</name>
    <dbReference type="NCBI Taxonomy" id="1706840"/>
    <lineage>
        <taxon>Bacteria</taxon>
        <taxon>Bacillati</taxon>
        <taxon>Actinomycetota</taxon>
        <taxon>Actinomycetes</taxon>
        <taxon>Streptosporangiales</taxon>
        <taxon>Streptosporangiaceae</taxon>
        <taxon>Streptosporangium</taxon>
    </lineage>
</organism>
<accession>A0A7W7QS15</accession>
<protein>
    <submittedName>
        <fullName evidence="2">CubicO group peptidase (Beta-lactamase class C family)</fullName>
    </submittedName>
</protein>
<sequence>MTSSPLRAGLDRVSQAMAARVEKGELPGMVLLVSQGDETLVEPIGVTTLGGDEPMRRDTIFRVGSMTKAVLAAATMTLVEDGTLRLDEPVDRLLPELAGRRVLRRLDGPLDDTVPARRPITVEDLLTFRMGYGLVFGTTPDSPYPTVDLPYPVIEAAKELDLVTGPPDPRTPHDPDEWMRRFGTLPLMYQPGERWQYNTASLVLGVLVSRAAGTSLGDLFRTRLFEPLGMAETGFHLPAEQLGRLPVHYMSGPTGELTPQNQTTPEDWTREPAFPSGAAGLVSTVDDYLAFARMLLAGGSHGERRVLSKRSVELITTDHLTAEQRTTGDIVLGGQGWGYGVSVVTEPDEISAVPGRYGWDGGYGTVWFNHPARNLVVMAMTQTSDFLFNGSLADLGRLDQ</sequence>
<evidence type="ECO:0000259" key="1">
    <source>
        <dbReference type="Pfam" id="PF00144"/>
    </source>
</evidence>
<dbReference type="SUPFAM" id="SSF56601">
    <property type="entry name" value="beta-lactamase/transpeptidase-like"/>
    <property type="match status" value="1"/>
</dbReference>
<feature type="domain" description="Beta-lactamase-related" evidence="1">
    <location>
        <begin position="14"/>
        <end position="385"/>
    </location>
</feature>
<dbReference type="AlphaFoldDB" id="A0A7W7QS15"/>
<evidence type="ECO:0000313" key="3">
    <source>
        <dbReference type="Proteomes" id="UP000552644"/>
    </source>
</evidence>
<dbReference type="PANTHER" id="PTHR43283">
    <property type="entry name" value="BETA-LACTAMASE-RELATED"/>
    <property type="match status" value="1"/>
</dbReference>
<dbReference type="PANTHER" id="PTHR43283:SF3">
    <property type="entry name" value="BETA-LACTAMASE FAMILY PROTEIN (AFU_ORTHOLOGUE AFUA_5G07500)"/>
    <property type="match status" value="1"/>
</dbReference>
<dbReference type="Pfam" id="PF00144">
    <property type="entry name" value="Beta-lactamase"/>
    <property type="match status" value="1"/>
</dbReference>
<dbReference type="Gene3D" id="3.40.710.10">
    <property type="entry name" value="DD-peptidase/beta-lactamase superfamily"/>
    <property type="match status" value="1"/>
</dbReference>
<comment type="caution">
    <text evidence="2">The sequence shown here is derived from an EMBL/GenBank/DDBJ whole genome shotgun (WGS) entry which is preliminary data.</text>
</comment>
<gene>
    <name evidence="2" type="ORF">FHS44_005855</name>
</gene>
<proteinExistence type="predicted"/>
<reference evidence="2 3" key="1">
    <citation type="submission" date="2020-08" db="EMBL/GenBank/DDBJ databases">
        <title>Genomic Encyclopedia of Type Strains, Phase III (KMG-III): the genomes of soil and plant-associated and newly described type strains.</title>
        <authorList>
            <person name="Whitman W."/>
        </authorList>
    </citation>
    <scope>NUCLEOTIDE SEQUENCE [LARGE SCALE GENOMIC DNA]</scope>
    <source>
        <strain evidence="2 3">CECT 8840</strain>
    </source>
</reference>
<dbReference type="InterPro" id="IPR012338">
    <property type="entry name" value="Beta-lactam/transpept-like"/>
</dbReference>
<dbReference type="RefSeq" id="WP_184720247.1">
    <property type="nucleotide sequence ID" value="NZ_JACHJP010000007.1"/>
</dbReference>
<dbReference type="InterPro" id="IPR001466">
    <property type="entry name" value="Beta-lactam-related"/>
</dbReference>